<reference evidence="2 3" key="1">
    <citation type="submission" date="2017-01" db="EMBL/GenBank/DDBJ databases">
        <authorList>
            <person name="Mah S.A."/>
            <person name="Swanson W.J."/>
            <person name="Moy G.W."/>
            <person name="Vacquier V.D."/>
        </authorList>
    </citation>
    <scope>NUCLEOTIDE SEQUENCE [LARGE SCALE GENOMIC DNA]</scope>
    <source>
        <strain evidence="2 3">GSMNP</strain>
    </source>
</reference>
<dbReference type="STRING" id="133412.A0A1R1XL38"/>
<gene>
    <name evidence="2" type="ORF">AYI70_g7352</name>
</gene>
<keyword evidence="2" id="KW-0418">Kinase</keyword>
<dbReference type="AlphaFoldDB" id="A0A1R1XL38"/>
<feature type="compositionally biased region" description="Polar residues" evidence="1">
    <location>
        <begin position="108"/>
        <end position="126"/>
    </location>
</feature>
<feature type="compositionally biased region" description="Basic and acidic residues" evidence="1">
    <location>
        <begin position="153"/>
        <end position="166"/>
    </location>
</feature>
<feature type="region of interest" description="Disordered" evidence="1">
    <location>
        <begin position="328"/>
        <end position="347"/>
    </location>
</feature>
<feature type="region of interest" description="Disordered" evidence="1">
    <location>
        <begin position="148"/>
        <end position="200"/>
    </location>
</feature>
<keyword evidence="2" id="KW-0808">Transferase</keyword>
<dbReference type="OrthoDB" id="447103at2759"/>
<accession>A0A1R1XL38</accession>
<name>A0A1R1XL38_9FUNG</name>
<organism evidence="2 3">
    <name type="scientific">Smittium culicis</name>
    <dbReference type="NCBI Taxonomy" id="133412"/>
    <lineage>
        <taxon>Eukaryota</taxon>
        <taxon>Fungi</taxon>
        <taxon>Fungi incertae sedis</taxon>
        <taxon>Zoopagomycota</taxon>
        <taxon>Kickxellomycotina</taxon>
        <taxon>Harpellomycetes</taxon>
        <taxon>Harpellales</taxon>
        <taxon>Legeriomycetaceae</taxon>
        <taxon>Smittium</taxon>
    </lineage>
</organism>
<dbReference type="GO" id="GO:0016301">
    <property type="term" value="F:kinase activity"/>
    <property type="evidence" value="ECO:0007669"/>
    <property type="project" value="UniProtKB-KW"/>
</dbReference>
<evidence type="ECO:0000313" key="3">
    <source>
        <dbReference type="Proteomes" id="UP000187283"/>
    </source>
</evidence>
<keyword evidence="3" id="KW-1185">Reference proteome</keyword>
<evidence type="ECO:0000256" key="1">
    <source>
        <dbReference type="SAM" id="MobiDB-lite"/>
    </source>
</evidence>
<dbReference type="Proteomes" id="UP000187283">
    <property type="component" value="Unassembled WGS sequence"/>
</dbReference>
<dbReference type="SUPFAM" id="SSF48371">
    <property type="entry name" value="ARM repeat"/>
    <property type="match status" value="1"/>
</dbReference>
<evidence type="ECO:0000313" key="2">
    <source>
        <dbReference type="EMBL" id="OMJ15313.1"/>
    </source>
</evidence>
<sequence length="385" mass="42187">MSPEEYNEIMTPAIIGFYSSNDRMLRYNLLKQLPEYLTNLSNETVIKNIFPNYLPEKIVNSDMIRNLTRLISDPEPGIRANSLICIGKATKHLTEYPETTVVQNVAQKNTSDQQNSRNSTQQQASDSKGGWIMSSLASGISGALTYTTSLSKPTDKPGGETDKKESTTSAGISRSNSEVGAVSNLNQNQPTQKPIIPKSSNIKTTNLNTAYNDWANEEVNGWGDGDDDIDIGNIHNDDFNWDQNDSFSPSNSAMSNNFGKKSLSSNKNSLAAKNVGIKDESFNSLHISALKNNLPNNNNIDSFSDLKKNGSSNDWDADPSDWEFNFKSNPGNGANSPKTTSDGINTNIFSQSNSSIDSFKTSQSPKVVSSLKTSKLLNKVNRRSL</sequence>
<protein>
    <submittedName>
        <fullName evidence="2">Putative inactive serine/threonine-protein kinase scy1</fullName>
    </submittedName>
</protein>
<feature type="compositionally biased region" description="Polar residues" evidence="1">
    <location>
        <begin position="167"/>
        <end position="200"/>
    </location>
</feature>
<proteinExistence type="predicted"/>
<comment type="caution">
    <text evidence="2">The sequence shown here is derived from an EMBL/GenBank/DDBJ whole genome shotgun (WGS) entry which is preliminary data.</text>
</comment>
<dbReference type="Gene3D" id="1.25.10.10">
    <property type="entry name" value="Leucine-rich Repeat Variant"/>
    <property type="match status" value="2"/>
</dbReference>
<dbReference type="EMBL" id="LSSN01002716">
    <property type="protein sequence ID" value="OMJ15313.1"/>
    <property type="molecule type" value="Genomic_DNA"/>
</dbReference>
<feature type="region of interest" description="Disordered" evidence="1">
    <location>
        <begin position="108"/>
        <end position="130"/>
    </location>
</feature>
<dbReference type="InterPro" id="IPR016024">
    <property type="entry name" value="ARM-type_fold"/>
</dbReference>
<dbReference type="InterPro" id="IPR011989">
    <property type="entry name" value="ARM-like"/>
</dbReference>